<keyword evidence="3" id="KW-1185">Reference proteome</keyword>
<dbReference type="EMBL" id="FUEG01000027">
    <property type="protein sequence ID" value="SJL15258.1"/>
    <property type="molecule type" value="Genomic_DNA"/>
</dbReference>
<feature type="transmembrane region" description="Helical" evidence="1">
    <location>
        <begin position="79"/>
        <end position="97"/>
    </location>
</feature>
<dbReference type="Proteomes" id="UP000219338">
    <property type="component" value="Unassembled WGS sequence"/>
</dbReference>
<name>A0A284S2L7_ARMOS</name>
<feature type="transmembrane region" description="Helical" evidence="1">
    <location>
        <begin position="117"/>
        <end position="138"/>
    </location>
</feature>
<dbReference type="AlphaFoldDB" id="A0A284S2L7"/>
<evidence type="ECO:0008006" key="4">
    <source>
        <dbReference type="Google" id="ProtNLM"/>
    </source>
</evidence>
<dbReference type="OrthoDB" id="2853572at2759"/>
<keyword evidence="1" id="KW-1133">Transmembrane helix</keyword>
<protein>
    <recommendedName>
        <fullName evidence="4">MARVEL domain-containing protein</fullName>
    </recommendedName>
</protein>
<gene>
    <name evidence="2" type="ORF">ARMOST_18746</name>
</gene>
<organism evidence="2 3">
    <name type="scientific">Armillaria ostoyae</name>
    <name type="common">Armillaria root rot fungus</name>
    <dbReference type="NCBI Taxonomy" id="47428"/>
    <lineage>
        <taxon>Eukaryota</taxon>
        <taxon>Fungi</taxon>
        <taxon>Dikarya</taxon>
        <taxon>Basidiomycota</taxon>
        <taxon>Agaricomycotina</taxon>
        <taxon>Agaricomycetes</taxon>
        <taxon>Agaricomycetidae</taxon>
        <taxon>Agaricales</taxon>
        <taxon>Marasmiineae</taxon>
        <taxon>Physalacriaceae</taxon>
        <taxon>Armillaria</taxon>
    </lineage>
</organism>
<dbReference type="OMA" id="DSSTEFW"/>
<proteinExistence type="predicted"/>
<keyword evidence="1" id="KW-0472">Membrane</keyword>
<accession>A0A284S2L7</accession>
<feature type="transmembrane region" description="Helical" evidence="1">
    <location>
        <begin position="46"/>
        <end position="67"/>
    </location>
</feature>
<feature type="transmembrane region" description="Helical" evidence="1">
    <location>
        <begin position="12"/>
        <end position="34"/>
    </location>
</feature>
<sequence length="171" mass="19016">MVSFNLPSTFSPFLRFLTSISLSITTICLVFSVLNEYGAQSDYLTFVAVAATYAYHTTVIVIEVRNSRKSTFPTYSRKAAIISGFVLAVLWVVPLGVTAMHTIAEELTGTVDSSTEFWKGVAEAVACFCEMVAMFAVAGRATRERLDISTQKKWEYVDIETRADRLSFSYN</sequence>
<evidence type="ECO:0000256" key="1">
    <source>
        <dbReference type="SAM" id="Phobius"/>
    </source>
</evidence>
<evidence type="ECO:0000313" key="3">
    <source>
        <dbReference type="Proteomes" id="UP000219338"/>
    </source>
</evidence>
<keyword evidence="1" id="KW-0812">Transmembrane</keyword>
<evidence type="ECO:0000313" key="2">
    <source>
        <dbReference type="EMBL" id="SJL15258.1"/>
    </source>
</evidence>
<reference evidence="3" key="1">
    <citation type="journal article" date="2017" name="Nat. Ecol. Evol.">
        <title>Genome expansion and lineage-specific genetic innovations in the forest pathogenic fungi Armillaria.</title>
        <authorList>
            <person name="Sipos G."/>
            <person name="Prasanna A.N."/>
            <person name="Walter M.C."/>
            <person name="O'Connor E."/>
            <person name="Balint B."/>
            <person name="Krizsan K."/>
            <person name="Kiss B."/>
            <person name="Hess J."/>
            <person name="Varga T."/>
            <person name="Slot J."/>
            <person name="Riley R."/>
            <person name="Boka B."/>
            <person name="Rigling D."/>
            <person name="Barry K."/>
            <person name="Lee J."/>
            <person name="Mihaltcheva S."/>
            <person name="LaButti K."/>
            <person name="Lipzen A."/>
            <person name="Waldron R."/>
            <person name="Moloney N.M."/>
            <person name="Sperisen C."/>
            <person name="Kredics L."/>
            <person name="Vagvoelgyi C."/>
            <person name="Patrignani A."/>
            <person name="Fitzpatrick D."/>
            <person name="Nagy I."/>
            <person name="Doyle S."/>
            <person name="Anderson J.B."/>
            <person name="Grigoriev I.V."/>
            <person name="Gueldener U."/>
            <person name="Muensterkoetter M."/>
            <person name="Nagy L.G."/>
        </authorList>
    </citation>
    <scope>NUCLEOTIDE SEQUENCE [LARGE SCALE GENOMIC DNA]</scope>
    <source>
        <strain evidence="3">C18/9</strain>
    </source>
</reference>